<feature type="domain" description="PAS" evidence="1">
    <location>
        <begin position="24"/>
        <end position="75"/>
    </location>
</feature>
<dbReference type="Proteomes" id="UP000661894">
    <property type="component" value="Unassembled WGS sequence"/>
</dbReference>
<sequence>MRATAPTGVARTFGEDEIIVSKTDLKGRITYANDVFLRVSAYEEDDVLGQPHSLIRHPETPRGLFHLLWDTIQGGDEIFAYINNLARDGAHYWVLAHVTPTRDARGAVVGYHSSRRSPSPVAVAQVEKVYARMRAAEAGHRRAVDAAAASRAALEELLDGQLYDELVWTLVEGGQA</sequence>
<comment type="caution">
    <text evidence="2">The sequence shown here is derived from an EMBL/GenBank/DDBJ whole genome shotgun (WGS) entry which is preliminary data.</text>
</comment>
<organism evidence="2 3">
    <name type="scientific">Oceanitalea stevensii</name>
    <dbReference type="NCBI Taxonomy" id="2763072"/>
    <lineage>
        <taxon>Bacteria</taxon>
        <taxon>Bacillati</taxon>
        <taxon>Actinomycetota</taxon>
        <taxon>Actinomycetes</taxon>
        <taxon>Micrococcales</taxon>
        <taxon>Bogoriellaceae</taxon>
        <taxon>Georgenia</taxon>
    </lineage>
</organism>
<dbReference type="PROSITE" id="PS50112">
    <property type="entry name" value="PAS"/>
    <property type="match status" value="1"/>
</dbReference>
<dbReference type="Gene3D" id="3.30.450.20">
    <property type="entry name" value="PAS domain"/>
    <property type="match status" value="1"/>
</dbReference>
<evidence type="ECO:0000259" key="1">
    <source>
        <dbReference type="PROSITE" id="PS50112"/>
    </source>
</evidence>
<dbReference type="CDD" id="cd00130">
    <property type="entry name" value="PAS"/>
    <property type="match status" value="1"/>
</dbReference>
<reference evidence="2 3" key="1">
    <citation type="submission" date="2020-08" db="EMBL/GenBank/DDBJ databases">
        <title>A Genomic Blueprint of the Chicken Gut Microbiome.</title>
        <authorList>
            <person name="Gilroy R."/>
            <person name="Ravi A."/>
            <person name="Getino M."/>
            <person name="Pursley I."/>
            <person name="Horton D.L."/>
            <person name="Alikhan N.-F."/>
            <person name="Baker D."/>
            <person name="Gharbi K."/>
            <person name="Hall N."/>
            <person name="Watson M."/>
            <person name="Adriaenssens E.M."/>
            <person name="Foster-Nyarko E."/>
            <person name="Jarju S."/>
            <person name="Secka A."/>
            <person name="Antonio M."/>
            <person name="Oren A."/>
            <person name="Chaudhuri R."/>
            <person name="La Ragione R.M."/>
            <person name="Hildebrand F."/>
            <person name="Pallen M.J."/>
        </authorList>
    </citation>
    <scope>NUCLEOTIDE SEQUENCE [LARGE SCALE GENOMIC DNA]</scope>
    <source>
        <strain evidence="2 3">Sa1BUA1</strain>
    </source>
</reference>
<dbReference type="Pfam" id="PF08447">
    <property type="entry name" value="PAS_3"/>
    <property type="match status" value="1"/>
</dbReference>
<accession>A0ABR8Z392</accession>
<dbReference type="EMBL" id="JACSPO010000005">
    <property type="protein sequence ID" value="MBD8062801.1"/>
    <property type="molecule type" value="Genomic_DNA"/>
</dbReference>
<dbReference type="RefSeq" id="WP_251839901.1">
    <property type="nucleotide sequence ID" value="NZ_JACSPO010000005.1"/>
</dbReference>
<gene>
    <name evidence="2" type="ORF">H9624_10755</name>
</gene>
<evidence type="ECO:0000313" key="3">
    <source>
        <dbReference type="Proteomes" id="UP000661894"/>
    </source>
</evidence>
<dbReference type="SUPFAM" id="SSF55785">
    <property type="entry name" value="PYP-like sensor domain (PAS domain)"/>
    <property type="match status" value="1"/>
</dbReference>
<keyword evidence="3" id="KW-1185">Reference proteome</keyword>
<proteinExistence type="predicted"/>
<dbReference type="InterPro" id="IPR000014">
    <property type="entry name" value="PAS"/>
</dbReference>
<name>A0ABR8Z392_9MICO</name>
<dbReference type="InterPro" id="IPR035965">
    <property type="entry name" value="PAS-like_dom_sf"/>
</dbReference>
<dbReference type="InterPro" id="IPR013655">
    <property type="entry name" value="PAS_fold_3"/>
</dbReference>
<protein>
    <submittedName>
        <fullName evidence="2">PAS domain-containing protein</fullName>
    </submittedName>
</protein>
<dbReference type="NCBIfam" id="TIGR00229">
    <property type="entry name" value="sensory_box"/>
    <property type="match status" value="1"/>
</dbReference>
<evidence type="ECO:0000313" key="2">
    <source>
        <dbReference type="EMBL" id="MBD8062801.1"/>
    </source>
</evidence>